<dbReference type="RefSeq" id="WP_016879014.1">
    <property type="nucleotide sequence ID" value="NZ_AJLN01000124.1"/>
</dbReference>
<accession>A0A3S0ZSE8</accession>
<dbReference type="Proteomes" id="UP000268857">
    <property type="component" value="Unassembled WGS sequence"/>
</dbReference>
<comment type="caution">
    <text evidence="2">The sequence shown here is derived from an EMBL/GenBank/DDBJ whole genome shotgun (WGS) entry which is preliminary data.</text>
</comment>
<reference evidence="2 3" key="1">
    <citation type="journal article" date="2019" name="Genome Biol. Evol.">
        <title>Day and night: Metabolic profiles and evolutionary relationships of six axenic non-marine cyanobacteria.</title>
        <authorList>
            <person name="Will S.E."/>
            <person name="Henke P."/>
            <person name="Boedeker C."/>
            <person name="Huang S."/>
            <person name="Brinkmann H."/>
            <person name="Rohde M."/>
            <person name="Jarek M."/>
            <person name="Friedl T."/>
            <person name="Seufert S."/>
            <person name="Schumacher M."/>
            <person name="Overmann J."/>
            <person name="Neumann-Schaal M."/>
            <person name="Petersen J."/>
        </authorList>
    </citation>
    <scope>NUCLEOTIDE SEQUENCE [LARGE SCALE GENOMIC DNA]</scope>
    <source>
        <strain evidence="2 3">PCC 6912</strain>
    </source>
</reference>
<dbReference type="Pfam" id="PF11954">
    <property type="entry name" value="DUF3471"/>
    <property type="match status" value="1"/>
</dbReference>
<proteinExistence type="predicted"/>
<dbReference type="AlphaFoldDB" id="A0A3S0ZSE8"/>
<dbReference type="InterPro" id="IPR021860">
    <property type="entry name" value="Peptidase_S12_Pab87-rel_C"/>
</dbReference>
<sequence length="95" mass="10709">MPQKPIYFSVAPEIYNAYLGEYEFKNGLIKVNKKDDALFFQIAQQAPFQLYPKSPLEFFAKTVNATVVFVKSSLGQVTELSLRQNGTSISAKKVK</sequence>
<gene>
    <name evidence="2" type="ORF">PCC6912_42270</name>
</gene>
<name>A0A3S0ZSE8_CHLFR</name>
<protein>
    <recommendedName>
        <fullName evidence="1">Peptidase S12 Pab87-related C-terminal domain-containing protein</fullName>
    </recommendedName>
</protein>
<organism evidence="2 3">
    <name type="scientific">Chlorogloeopsis fritschii PCC 6912</name>
    <dbReference type="NCBI Taxonomy" id="211165"/>
    <lineage>
        <taxon>Bacteria</taxon>
        <taxon>Bacillati</taxon>
        <taxon>Cyanobacteriota</taxon>
        <taxon>Cyanophyceae</taxon>
        <taxon>Nostocales</taxon>
        <taxon>Chlorogloeopsidaceae</taxon>
        <taxon>Chlorogloeopsis</taxon>
    </lineage>
</organism>
<feature type="domain" description="Peptidase S12 Pab87-related C-terminal" evidence="1">
    <location>
        <begin position="11"/>
        <end position="83"/>
    </location>
</feature>
<evidence type="ECO:0000259" key="1">
    <source>
        <dbReference type="Pfam" id="PF11954"/>
    </source>
</evidence>
<dbReference type="EMBL" id="RSCJ01000020">
    <property type="protein sequence ID" value="RUR76439.1"/>
    <property type="molecule type" value="Genomic_DNA"/>
</dbReference>
<evidence type="ECO:0000313" key="3">
    <source>
        <dbReference type="Proteomes" id="UP000268857"/>
    </source>
</evidence>
<keyword evidence="3" id="KW-1185">Reference proteome</keyword>
<evidence type="ECO:0000313" key="2">
    <source>
        <dbReference type="EMBL" id="RUR76439.1"/>
    </source>
</evidence>